<organism evidence="3 4">
    <name type="scientific">Rotaria sordida</name>
    <dbReference type="NCBI Taxonomy" id="392033"/>
    <lineage>
        <taxon>Eukaryota</taxon>
        <taxon>Metazoa</taxon>
        <taxon>Spiralia</taxon>
        <taxon>Gnathifera</taxon>
        <taxon>Rotifera</taxon>
        <taxon>Eurotatoria</taxon>
        <taxon>Bdelloidea</taxon>
        <taxon>Philodinida</taxon>
        <taxon>Philodinidae</taxon>
        <taxon>Rotaria</taxon>
    </lineage>
</organism>
<dbReference type="InterPro" id="IPR007855">
    <property type="entry name" value="RDRP"/>
</dbReference>
<dbReference type="PANTHER" id="PTHR23079">
    <property type="entry name" value="RNA-DEPENDENT RNA POLYMERASE"/>
    <property type="match status" value="1"/>
</dbReference>
<sequence length="782" mass="89791">MYSTKLFYDHTRAFRYTGVVKVWMQGYRAVSLIIKVRSSNKQITIPIRYIQKTLLVNTGHDNQPIQIILMLNSAVKIEENDSDNNSYTRIGNDDIPNSFTDIVSKSNALLLQFDPPVNAWSFLLSLPIVGHTDNNKRQDGNLQINFASFTIENWSNVKITVQPRFNSFKSQYSIEMLHSLGYVFTDKYLTSLNAQQSFIKIERDSMNEFHNFCSHLYKALKENHCLCLDDLIRRNTPNTNKINDTFIDMISADNLYVFIRDITLTPMRVIFNPISRERSNRALCQRGAENYIRVYIREENDETLNTLSANIRSRFKRKMLTDGIMCMNRVYYCVGASTSQMKNFSYWFTALHDGETIERVRAQFGDFTKIQNLATYVARVGLYFSASTSTGIRLNYIDPSTVVLNIPETVASASLSLFNKWRTQAQLWFKRPTNICVFQQKHTAFLIRDIKENGYCFTDGCGLISLGLAQEVAEKIGLSSDIPSVFQIRMAGCKGVLMIDPESSDKDYYVKIRESMVKFPSDDWTLNICDYSRPMPLSLNNQIIRLLSDLGNKFAVFESLQNRMLKPAVWHSPEDTYLNVFDSELINEQQSRYLNVRENLLRNKIPLPINEARNMFGVADVTGKLEYGQCFIQYQMKTKEKTTYKVVKGTVLVTKNPCLYPGDIRKLQAVDVPVLRHCMRDCIVFPTTGIRPHSDEISGSDLDGDQYWVYWGNDLKIDKPVDPLSHSSATKLAVSKITNEMVIDYFLDTIEPNCYSLIADVHTVVADKTKGETIFDLNMINH</sequence>
<keyword evidence="1" id="KW-0694">RNA-binding</keyword>
<dbReference type="GO" id="GO:0030422">
    <property type="term" value="P:siRNA processing"/>
    <property type="evidence" value="ECO:0007669"/>
    <property type="project" value="TreeGrafter"/>
</dbReference>
<feature type="domain" description="RDRP core" evidence="2">
    <location>
        <begin position="264"/>
        <end position="771"/>
    </location>
</feature>
<evidence type="ECO:0000313" key="3">
    <source>
        <dbReference type="EMBL" id="CAF0983357.1"/>
    </source>
</evidence>
<evidence type="ECO:0000313" key="4">
    <source>
        <dbReference type="Proteomes" id="UP000663864"/>
    </source>
</evidence>
<dbReference type="GO" id="GO:0003968">
    <property type="term" value="F:RNA-directed RNA polymerase activity"/>
    <property type="evidence" value="ECO:0007669"/>
    <property type="project" value="UniProtKB-KW"/>
</dbReference>
<comment type="caution">
    <text evidence="3">The sequence shown here is derived from an EMBL/GenBank/DDBJ whole genome shotgun (WGS) entry which is preliminary data.</text>
</comment>
<name>A0A814FIK8_9BILA</name>
<dbReference type="Proteomes" id="UP000663864">
    <property type="component" value="Unassembled WGS sequence"/>
</dbReference>
<dbReference type="EC" id="2.7.7.48" evidence="1"/>
<protein>
    <recommendedName>
        <fullName evidence="1">RNA-dependent RNA polymerase</fullName>
        <ecNumber evidence="1">2.7.7.48</ecNumber>
    </recommendedName>
</protein>
<dbReference type="Pfam" id="PF05183">
    <property type="entry name" value="RdRP"/>
    <property type="match status" value="1"/>
</dbReference>
<dbReference type="GO" id="GO:0003723">
    <property type="term" value="F:RNA binding"/>
    <property type="evidence" value="ECO:0007669"/>
    <property type="project" value="UniProtKB-KW"/>
</dbReference>
<comment type="catalytic activity">
    <reaction evidence="1">
        <text>RNA(n) + a ribonucleoside 5'-triphosphate = RNA(n+1) + diphosphate</text>
        <dbReference type="Rhea" id="RHEA:21248"/>
        <dbReference type="Rhea" id="RHEA-COMP:14527"/>
        <dbReference type="Rhea" id="RHEA-COMP:17342"/>
        <dbReference type="ChEBI" id="CHEBI:33019"/>
        <dbReference type="ChEBI" id="CHEBI:61557"/>
        <dbReference type="ChEBI" id="CHEBI:140395"/>
        <dbReference type="EC" id="2.7.7.48"/>
    </reaction>
</comment>
<evidence type="ECO:0000256" key="1">
    <source>
        <dbReference type="RuleBase" id="RU363098"/>
    </source>
</evidence>
<comment type="similarity">
    <text evidence="1">Belongs to the RdRP family.</text>
</comment>
<keyword evidence="1" id="KW-0548">Nucleotidyltransferase</keyword>
<accession>A0A814FIK8</accession>
<dbReference type="InterPro" id="IPR057596">
    <property type="entry name" value="RDRP_core"/>
</dbReference>
<dbReference type="GO" id="GO:0031380">
    <property type="term" value="C:nuclear RNA-directed RNA polymerase complex"/>
    <property type="evidence" value="ECO:0007669"/>
    <property type="project" value="TreeGrafter"/>
</dbReference>
<dbReference type="AlphaFoldDB" id="A0A814FIK8"/>
<evidence type="ECO:0000259" key="2">
    <source>
        <dbReference type="Pfam" id="PF05183"/>
    </source>
</evidence>
<dbReference type="EMBL" id="CAJNOT010000442">
    <property type="protein sequence ID" value="CAF0983357.1"/>
    <property type="molecule type" value="Genomic_DNA"/>
</dbReference>
<keyword evidence="1" id="KW-0808">Transferase</keyword>
<reference evidence="3" key="1">
    <citation type="submission" date="2021-02" db="EMBL/GenBank/DDBJ databases">
        <authorList>
            <person name="Nowell W R."/>
        </authorList>
    </citation>
    <scope>NUCLEOTIDE SEQUENCE</scope>
</reference>
<gene>
    <name evidence="3" type="ORF">ZHD862_LOCUS11625</name>
</gene>
<proteinExistence type="inferred from homology"/>
<keyword evidence="1" id="KW-0696">RNA-directed RNA polymerase</keyword>
<dbReference type="PANTHER" id="PTHR23079:SF55">
    <property type="entry name" value="RNA-DIRECTED RNA POLYMERASE"/>
    <property type="match status" value="1"/>
</dbReference>